<evidence type="ECO:0000256" key="1">
    <source>
        <dbReference type="SAM" id="MobiDB-lite"/>
    </source>
</evidence>
<feature type="non-terminal residue" evidence="2">
    <location>
        <position position="123"/>
    </location>
</feature>
<protein>
    <submittedName>
        <fullName evidence="2">Uncharacterized protein</fullName>
    </submittedName>
</protein>
<dbReference type="GO" id="GO:0030891">
    <property type="term" value="C:VCB complex"/>
    <property type="evidence" value="ECO:0007669"/>
    <property type="project" value="TreeGrafter"/>
</dbReference>
<keyword evidence="3" id="KW-1185">Reference proteome</keyword>
<dbReference type="AlphaFoldDB" id="A0A2I0J080"/>
<evidence type="ECO:0000313" key="3">
    <source>
        <dbReference type="Proteomes" id="UP000233551"/>
    </source>
</evidence>
<organism evidence="2 3">
    <name type="scientific">Punica granatum</name>
    <name type="common">Pomegranate</name>
    <dbReference type="NCBI Taxonomy" id="22663"/>
    <lineage>
        <taxon>Eukaryota</taxon>
        <taxon>Viridiplantae</taxon>
        <taxon>Streptophyta</taxon>
        <taxon>Embryophyta</taxon>
        <taxon>Tracheophyta</taxon>
        <taxon>Spermatophyta</taxon>
        <taxon>Magnoliopsida</taxon>
        <taxon>eudicotyledons</taxon>
        <taxon>Gunneridae</taxon>
        <taxon>Pentapetalae</taxon>
        <taxon>rosids</taxon>
        <taxon>malvids</taxon>
        <taxon>Myrtales</taxon>
        <taxon>Lythraceae</taxon>
        <taxon>Punica</taxon>
    </lineage>
</organism>
<feature type="region of interest" description="Disordered" evidence="1">
    <location>
        <begin position="88"/>
        <end position="109"/>
    </location>
</feature>
<dbReference type="EMBL" id="PGOL01002219">
    <property type="protein sequence ID" value="PKI49632.1"/>
    <property type="molecule type" value="Genomic_DNA"/>
</dbReference>
<accession>A0A2I0J080</accession>
<evidence type="ECO:0000313" key="2">
    <source>
        <dbReference type="EMBL" id="PKI49632.1"/>
    </source>
</evidence>
<dbReference type="GO" id="GO:0005634">
    <property type="term" value="C:nucleus"/>
    <property type="evidence" value="ECO:0007669"/>
    <property type="project" value="TreeGrafter"/>
</dbReference>
<proteinExistence type="predicted"/>
<reference evidence="2 3" key="1">
    <citation type="submission" date="2017-11" db="EMBL/GenBank/DDBJ databases">
        <title>De-novo sequencing of pomegranate (Punica granatum L.) genome.</title>
        <authorList>
            <person name="Akparov Z."/>
            <person name="Amiraslanov A."/>
            <person name="Hajiyeva S."/>
            <person name="Abbasov M."/>
            <person name="Kaur K."/>
            <person name="Hamwieh A."/>
            <person name="Solovyev V."/>
            <person name="Salamov A."/>
            <person name="Braich B."/>
            <person name="Kosarev P."/>
            <person name="Mahmoud A."/>
            <person name="Hajiyev E."/>
            <person name="Babayeva S."/>
            <person name="Izzatullayeva V."/>
            <person name="Mammadov A."/>
            <person name="Mammadov A."/>
            <person name="Sharifova S."/>
            <person name="Ojaghi J."/>
            <person name="Eynullazada K."/>
            <person name="Bayramov B."/>
            <person name="Abdulazimova A."/>
            <person name="Shahmuradov I."/>
        </authorList>
    </citation>
    <scope>NUCLEOTIDE SEQUENCE [LARGE SCALE GENOMIC DNA]</scope>
    <source>
        <strain evidence="3">cv. AG2017</strain>
        <tissue evidence="2">Leaf</tissue>
    </source>
</reference>
<sequence>MPFSFFFFHWMTALQKRAVFEEEGGMGSLQGPVICPIRAKQAGVYSVPVNGPLLKPRLLRSELWGCRMSFRQRTDGGVIRWLVARRRKAPQCSFSSSSDGNGSMAENFNEHDEDYVNSSIVEA</sequence>
<dbReference type="Proteomes" id="UP000233551">
    <property type="component" value="Unassembled WGS sequence"/>
</dbReference>
<comment type="caution">
    <text evidence="2">The sequence shown here is derived from an EMBL/GenBank/DDBJ whole genome shotgun (WGS) entry which is preliminary data.</text>
</comment>
<dbReference type="GO" id="GO:0016567">
    <property type="term" value="P:protein ubiquitination"/>
    <property type="evidence" value="ECO:0007669"/>
    <property type="project" value="TreeGrafter"/>
</dbReference>
<dbReference type="STRING" id="22663.A0A2I0J080"/>
<name>A0A2I0J080_PUNGR</name>
<dbReference type="PANTHER" id="PTHR15160">
    <property type="entry name" value="VON HIPPEL-LINDAU PROTEIN"/>
    <property type="match status" value="1"/>
</dbReference>
<dbReference type="PANTHER" id="PTHR15160:SF3">
    <property type="entry name" value="BIFUNCTIONAL NUCLEASE 1"/>
    <property type="match status" value="1"/>
</dbReference>
<gene>
    <name evidence="2" type="ORF">CRG98_029969</name>
</gene>